<accession>Q5DGM1</accession>
<evidence type="ECO:0000256" key="1">
    <source>
        <dbReference type="SAM" id="Phobius"/>
    </source>
</evidence>
<dbReference type="EMBL" id="AY813303">
    <property type="protein sequence ID" value="AAW25035.1"/>
    <property type="molecule type" value="mRNA"/>
</dbReference>
<proteinExistence type="evidence at transcript level"/>
<keyword evidence="1" id="KW-0812">Transmembrane</keyword>
<keyword evidence="1" id="KW-0472">Membrane</keyword>
<name>Q5DGM1_SCHJA</name>
<evidence type="ECO:0000313" key="2">
    <source>
        <dbReference type="EMBL" id="AAW25035.1"/>
    </source>
</evidence>
<dbReference type="AlphaFoldDB" id="Q5DGM1"/>
<feature type="transmembrane region" description="Helical" evidence="1">
    <location>
        <begin position="6"/>
        <end position="31"/>
    </location>
</feature>
<feature type="transmembrane region" description="Helical" evidence="1">
    <location>
        <begin position="99"/>
        <end position="118"/>
    </location>
</feature>
<reference evidence="2" key="1">
    <citation type="submission" date="2004-11" db="EMBL/GenBank/DDBJ databases">
        <title>The full-length cDNA sequences of Schistosoma japonicum genes.</title>
        <authorList>
            <person name="Han Z."/>
        </authorList>
    </citation>
    <scope>NUCLEOTIDE SEQUENCE</scope>
</reference>
<keyword evidence="1" id="KW-1133">Transmembrane helix</keyword>
<sequence length="119" mass="14188">MGSCFVLLSFYVTHLFLFYVIFFFVYCNIAIRFVHYDSMFIFLLLKDKTIFMPNNSRYIVVLFDRMKCNHFLLLLPLFYFAFFVSSIVFVFIYMLVAYLLVQLSFISACLVNISGYMLT</sequence>
<protein>
    <submittedName>
        <fullName evidence="2">SJCHGC05080 protein</fullName>
    </submittedName>
</protein>
<organism evidence="2">
    <name type="scientific">Schistosoma japonicum</name>
    <name type="common">Blood fluke</name>
    <dbReference type="NCBI Taxonomy" id="6182"/>
    <lineage>
        <taxon>Eukaryota</taxon>
        <taxon>Metazoa</taxon>
        <taxon>Spiralia</taxon>
        <taxon>Lophotrochozoa</taxon>
        <taxon>Platyhelminthes</taxon>
        <taxon>Trematoda</taxon>
        <taxon>Digenea</taxon>
        <taxon>Strigeidida</taxon>
        <taxon>Schistosomatoidea</taxon>
        <taxon>Schistosomatidae</taxon>
        <taxon>Schistosoma</taxon>
    </lineage>
</organism>
<feature type="transmembrane region" description="Helical" evidence="1">
    <location>
        <begin position="71"/>
        <end position="93"/>
    </location>
</feature>
<reference evidence="2" key="2">
    <citation type="journal article" date="2006" name="PLoS Pathog.">
        <title>New perspectives on host-parasite interplay by comparative transcriptomic and proteomic analyses of Schistosoma japonicum.</title>
        <authorList>
            <person name="Liu F."/>
            <person name="Lu J."/>
            <person name="Hu W."/>
            <person name="Wang S.Y."/>
            <person name="Cui S.J."/>
            <person name="Chi M."/>
            <person name="Yan Q."/>
            <person name="Wang X.R."/>
            <person name="Song H.D."/>
            <person name="Xu X.N."/>
            <person name="Wang J.J."/>
            <person name="Zhang X.L."/>
            <person name="Zhang X."/>
            <person name="Wang Z.Q."/>
            <person name="Xue C.L."/>
            <person name="Brindley P.J."/>
            <person name="McManus D.P."/>
            <person name="Yang P.Y."/>
            <person name="Feng Z."/>
            <person name="Chen Z."/>
            <person name="Han Z.G."/>
        </authorList>
    </citation>
    <scope>NUCLEOTIDE SEQUENCE</scope>
</reference>